<dbReference type="EMBL" id="SWJQ01000459">
    <property type="protein sequence ID" value="TRZ14135.1"/>
    <property type="molecule type" value="Genomic_DNA"/>
</dbReference>
<organism evidence="1 2">
    <name type="scientific">Zosterops borbonicus</name>
    <dbReference type="NCBI Taxonomy" id="364589"/>
    <lineage>
        <taxon>Eukaryota</taxon>
        <taxon>Metazoa</taxon>
        <taxon>Chordata</taxon>
        <taxon>Craniata</taxon>
        <taxon>Vertebrata</taxon>
        <taxon>Euteleostomi</taxon>
        <taxon>Archelosauria</taxon>
        <taxon>Archosauria</taxon>
        <taxon>Dinosauria</taxon>
        <taxon>Saurischia</taxon>
        <taxon>Theropoda</taxon>
        <taxon>Coelurosauria</taxon>
        <taxon>Aves</taxon>
        <taxon>Neognathae</taxon>
        <taxon>Neoaves</taxon>
        <taxon>Telluraves</taxon>
        <taxon>Australaves</taxon>
        <taxon>Passeriformes</taxon>
        <taxon>Sylvioidea</taxon>
        <taxon>Zosteropidae</taxon>
        <taxon>Zosterops</taxon>
    </lineage>
</organism>
<dbReference type="Proteomes" id="UP000796761">
    <property type="component" value="Unassembled WGS sequence"/>
</dbReference>
<protein>
    <submittedName>
        <fullName evidence="1">Uncharacterized protein</fullName>
    </submittedName>
</protein>
<comment type="caution">
    <text evidence="1">The sequence shown here is derived from an EMBL/GenBank/DDBJ whole genome shotgun (WGS) entry which is preliminary data.</text>
</comment>
<keyword evidence="2" id="KW-1185">Reference proteome</keyword>
<evidence type="ECO:0000313" key="2">
    <source>
        <dbReference type="Proteomes" id="UP000796761"/>
    </source>
</evidence>
<dbReference type="AlphaFoldDB" id="A0A8K1LHE3"/>
<evidence type="ECO:0000313" key="1">
    <source>
        <dbReference type="EMBL" id="TRZ14135.1"/>
    </source>
</evidence>
<proteinExistence type="predicted"/>
<name>A0A8K1LHE3_9PASS</name>
<gene>
    <name evidence="1" type="ORF">HGM15179_012984</name>
</gene>
<sequence>MPAIVSPLLSMPEFLSPSACQYQTLLNNEEDAIGDKAVNTDKAMKPENGDRENSPGQVEIYWDSVNEEKRSSF</sequence>
<accession>A0A8K1LHE3</accession>
<reference evidence="1" key="1">
    <citation type="submission" date="2019-04" db="EMBL/GenBank/DDBJ databases">
        <title>Genome assembly of Zosterops borbonicus 15179.</title>
        <authorList>
            <person name="Leroy T."/>
            <person name="Anselmetti Y."/>
            <person name="Tilak M.-K."/>
            <person name="Nabholz B."/>
        </authorList>
    </citation>
    <scope>NUCLEOTIDE SEQUENCE</scope>
    <source>
        <strain evidence="1">HGM_15179</strain>
        <tissue evidence="1">Muscle</tissue>
    </source>
</reference>